<evidence type="ECO:0000256" key="1">
    <source>
        <dbReference type="ARBA" id="ARBA00004123"/>
    </source>
</evidence>
<dbReference type="InterPro" id="IPR045255">
    <property type="entry name" value="RanBP1-like"/>
</dbReference>
<dbReference type="SMART" id="SM00160">
    <property type="entry name" value="RanBD"/>
    <property type="match status" value="1"/>
</dbReference>
<dbReference type="GeneID" id="37023781"/>
<keyword evidence="6" id="KW-1185">Reference proteome</keyword>
<accession>A0A316VLG1</accession>
<reference evidence="5 6" key="1">
    <citation type="journal article" date="2018" name="Mol. Biol. Evol.">
        <title>Broad Genomic Sampling Reveals a Smut Pathogenic Ancestry of the Fungal Clade Ustilaginomycotina.</title>
        <authorList>
            <person name="Kijpornyongpan T."/>
            <person name="Mondo S.J."/>
            <person name="Barry K."/>
            <person name="Sandor L."/>
            <person name="Lee J."/>
            <person name="Lipzen A."/>
            <person name="Pangilinan J."/>
            <person name="LaButti K."/>
            <person name="Hainaut M."/>
            <person name="Henrissat B."/>
            <person name="Grigoriev I.V."/>
            <person name="Spatafora J.W."/>
            <person name="Aime M.C."/>
        </authorList>
    </citation>
    <scope>NUCLEOTIDE SEQUENCE [LARGE SCALE GENOMIC DNA]</scope>
    <source>
        <strain evidence="5 6">MCA 3882</strain>
    </source>
</reference>
<dbReference type="Gene3D" id="2.30.29.30">
    <property type="entry name" value="Pleckstrin-homology domain (PH domain)/Phosphotyrosine-binding domain (PTB)"/>
    <property type="match status" value="1"/>
</dbReference>
<protein>
    <recommendedName>
        <fullName evidence="4">RanBD1 domain-containing protein</fullName>
    </recommendedName>
</protein>
<evidence type="ECO:0000256" key="3">
    <source>
        <dbReference type="SAM" id="MobiDB-lite"/>
    </source>
</evidence>
<evidence type="ECO:0000313" key="6">
    <source>
        <dbReference type="Proteomes" id="UP000245771"/>
    </source>
</evidence>
<feature type="compositionally biased region" description="Basic and acidic residues" evidence="3">
    <location>
        <begin position="130"/>
        <end position="159"/>
    </location>
</feature>
<dbReference type="InterPro" id="IPR011993">
    <property type="entry name" value="PH-like_dom_sf"/>
</dbReference>
<dbReference type="Proteomes" id="UP000245771">
    <property type="component" value="Unassembled WGS sequence"/>
</dbReference>
<feature type="compositionally biased region" description="Basic and acidic residues" evidence="3">
    <location>
        <begin position="375"/>
        <end position="418"/>
    </location>
</feature>
<feature type="compositionally biased region" description="Basic and acidic residues" evidence="3">
    <location>
        <begin position="102"/>
        <end position="111"/>
    </location>
</feature>
<feature type="compositionally biased region" description="Basic and acidic residues" evidence="3">
    <location>
        <begin position="10"/>
        <end position="20"/>
    </location>
</feature>
<feature type="compositionally biased region" description="Basic and acidic residues" evidence="3">
    <location>
        <begin position="169"/>
        <end position="181"/>
    </location>
</feature>
<dbReference type="Pfam" id="PF00638">
    <property type="entry name" value="Ran_BP1"/>
    <property type="match status" value="1"/>
</dbReference>
<dbReference type="PANTHER" id="PTHR23138:SF142">
    <property type="entry name" value="RAN-BINDING PROTEIN 3B-RELATED"/>
    <property type="match status" value="1"/>
</dbReference>
<feature type="compositionally biased region" description="Basic and acidic residues" evidence="3">
    <location>
        <begin position="42"/>
        <end position="90"/>
    </location>
</feature>
<dbReference type="PANTHER" id="PTHR23138">
    <property type="entry name" value="RAN BINDING PROTEIN"/>
    <property type="match status" value="1"/>
</dbReference>
<dbReference type="RefSeq" id="XP_025358210.1">
    <property type="nucleotide sequence ID" value="XM_025502000.1"/>
</dbReference>
<gene>
    <name evidence="5" type="ORF">FA14DRAFT_20671</name>
</gene>
<feature type="compositionally biased region" description="Low complexity" evidence="3">
    <location>
        <begin position="257"/>
        <end position="269"/>
    </location>
</feature>
<dbReference type="OrthoDB" id="185618at2759"/>
<dbReference type="GO" id="GO:0005634">
    <property type="term" value="C:nucleus"/>
    <property type="evidence" value="ECO:0007669"/>
    <property type="project" value="UniProtKB-SubCell"/>
</dbReference>
<feature type="domain" description="RanBD1" evidence="4">
    <location>
        <begin position="416"/>
        <end position="539"/>
    </location>
</feature>
<dbReference type="PROSITE" id="PS50196">
    <property type="entry name" value="RANBD1"/>
    <property type="match status" value="1"/>
</dbReference>
<dbReference type="SUPFAM" id="SSF50729">
    <property type="entry name" value="PH domain-like"/>
    <property type="match status" value="1"/>
</dbReference>
<name>A0A316VLG1_9BASI</name>
<proteinExistence type="predicted"/>
<evidence type="ECO:0000256" key="2">
    <source>
        <dbReference type="ARBA" id="ARBA00023242"/>
    </source>
</evidence>
<dbReference type="EMBL" id="KZ819602">
    <property type="protein sequence ID" value="PWN37908.1"/>
    <property type="molecule type" value="Genomic_DNA"/>
</dbReference>
<feature type="compositionally biased region" description="Polar residues" evidence="3">
    <location>
        <begin position="112"/>
        <end position="129"/>
    </location>
</feature>
<keyword evidence="2" id="KW-0539">Nucleus</keyword>
<sequence>MTQDSTSKNKSNDVDSKSIEDVSIDTSTNPESDTLNKSTSISHDDKMLESADKLDEAHEDIADLPAKRKSTELDMDHAESLRRKRDREGSLEPTLTPSQKEIPAKKNRLQDDTSANDPPGSAPSSPSRKSNIEGEKVGQIRKRVEDLSWKQRKEGNRDGGDDDEGDVVTNHKEELKRKTSADNDDEQESSIKDDADHAEPQAKKSSQPTFSSFSSSSGFGSAKKDASSSIFDQDAKAATEKAPKSPPPLPARTQPTFSSFSKSGSPFNSATASIAGPSWLAGKSTASGGLKPSSLGAVPGSSSAGSDKPSVPLGNTSSSSTSPPPSNAASSKGLGFGAFASANPFSPKGSGRMASPALGSDKKSSEANDASQADNVKESEKGTEEENGRSFDEALKEKGEKEEGKQKVETQLDKGQADLRTGEEDEFAVASVRAKLFTMAEDQSWKERGTGTVRCNVPKVEGGGMGGARLVMRSEGVLRLILNIKLFKGIKVNLEQDKFLRIVAFEDGKPAHFALRIGNASAASQFYYTIRDHIPTTDNEAKTVAEVA</sequence>
<feature type="compositionally biased region" description="Basic and acidic residues" evidence="3">
    <location>
        <begin position="233"/>
        <end position="243"/>
    </location>
</feature>
<feature type="compositionally biased region" description="Low complexity" evidence="3">
    <location>
        <begin position="315"/>
        <end position="331"/>
    </location>
</feature>
<feature type="compositionally biased region" description="Polar residues" evidence="3">
    <location>
        <begin position="24"/>
        <end position="41"/>
    </location>
</feature>
<dbReference type="InParanoid" id="A0A316VLG1"/>
<organism evidence="5 6">
    <name type="scientific">Meira miltonrushii</name>
    <dbReference type="NCBI Taxonomy" id="1280837"/>
    <lineage>
        <taxon>Eukaryota</taxon>
        <taxon>Fungi</taxon>
        <taxon>Dikarya</taxon>
        <taxon>Basidiomycota</taxon>
        <taxon>Ustilaginomycotina</taxon>
        <taxon>Exobasidiomycetes</taxon>
        <taxon>Exobasidiales</taxon>
        <taxon>Brachybasidiaceae</taxon>
        <taxon>Meira</taxon>
    </lineage>
</organism>
<evidence type="ECO:0000313" key="5">
    <source>
        <dbReference type="EMBL" id="PWN37908.1"/>
    </source>
</evidence>
<comment type="subcellular location">
    <subcellularLocation>
        <location evidence="1">Nucleus</location>
    </subcellularLocation>
</comment>
<feature type="compositionally biased region" description="Low complexity" evidence="3">
    <location>
        <begin position="203"/>
        <end position="221"/>
    </location>
</feature>
<feature type="compositionally biased region" description="Basic and acidic residues" evidence="3">
    <location>
        <begin position="189"/>
        <end position="202"/>
    </location>
</feature>
<evidence type="ECO:0000259" key="4">
    <source>
        <dbReference type="PROSITE" id="PS50196"/>
    </source>
</evidence>
<feature type="region of interest" description="Disordered" evidence="3">
    <location>
        <begin position="1"/>
        <end position="418"/>
    </location>
</feature>
<dbReference type="InterPro" id="IPR000156">
    <property type="entry name" value="Ran_bind_dom"/>
</dbReference>
<dbReference type="AlphaFoldDB" id="A0A316VLG1"/>
<dbReference type="STRING" id="1280837.A0A316VLG1"/>